<reference evidence="2 3" key="1">
    <citation type="journal article" date="2015" name="Nature">
        <title>rRNA introns, odd ribosomes, and small enigmatic genomes across a large radiation of phyla.</title>
        <authorList>
            <person name="Brown C.T."/>
            <person name="Hug L.A."/>
            <person name="Thomas B.C."/>
            <person name="Sharon I."/>
            <person name="Castelle C.J."/>
            <person name="Singh A."/>
            <person name="Wilkins M.J."/>
            <person name="Williams K.H."/>
            <person name="Banfield J.F."/>
        </authorList>
    </citation>
    <scope>NUCLEOTIDE SEQUENCE [LARGE SCALE GENOMIC DNA]</scope>
</reference>
<evidence type="ECO:0000256" key="1">
    <source>
        <dbReference type="SAM" id="Coils"/>
    </source>
</evidence>
<feature type="coiled-coil region" evidence="1">
    <location>
        <begin position="41"/>
        <end position="75"/>
    </location>
</feature>
<name>A0A837IAH7_9BACT</name>
<accession>A0A837IAH7</accession>
<dbReference type="Proteomes" id="UP000033815">
    <property type="component" value="Unassembled WGS sequence"/>
</dbReference>
<evidence type="ECO:0008006" key="4">
    <source>
        <dbReference type="Google" id="ProtNLM"/>
    </source>
</evidence>
<proteinExistence type="predicted"/>
<dbReference type="EMBL" id="LCHP01000002">
    <property type="protein sequence ID" value="KKT37131.1"/>
    <property type="molecule type" value="Genomic_DNA"/>
</dbReference>
<dbReference type="AlphaFoldDB" id="A0A837IAH7"/>
<gene>
    <name evidence="2" type="ORF">UW25_C0002G0077</name>
</gene>
<sequence>MIPFQGRQKLRKILYSKVTLLVLAVLVFFVGRGAWNTHQKAQIARSERNIAERSLTELESRASELQASLIRLKSARGIEEEVRQKYTVARPGEEVVIVVDDSVKKGENGETVAEKGFLKTVLSFFSF</sequence>
<keyword evidence="1" id="KW-0175">Coiled coil</keyword>
<organism evidence="2 3">
    <name type="scientific">Candidatus Nomurabacteria bacterium GW2011_GWB1_44_12</name>
    <dbReference type="NCBI Taxonomy" id="1618748"/>
    <lineage>
        <taxon>Bacteria</taxon>
        <taxon>Candidatus Nomuraibacteriota</taxon>
    </lineage>
</organism>
<evidence type="ECO:0000313" key="3">
    <source>
        <dbReference type="Proteomes" id="UP000033815"/>
    </source>
</evidence>
<evidence type="ECO:0000313" key="2">
    <source>
        <dbReference type="EMBL" id="KKT37131.1"/>
    </source>
</evidence>
<protein>
    <recommendedName>
        <fullName evidence="4">Septum formation initiator</fullName>
    </recommendedName>
</protein>
<comment type="caution">
    <text evidence="2">The sequence shown here is derived from an EMBL/GenBank/DDBJ whole genome shotgun (WGS) entry which is preliminary data.</text>
</comment>